<feature type="transmembrane region" description="Helical" evidence="2">
    <location>
        <begin position="40"/>
        <end position="59"/>
    </location>
</feature>
<keyword evidence="5" id="KW-1185">Reference proteome</keyword>
<name>A0ABV1NYT8_9ACTN</name>
<dbReference type="Proteomes" id="UP001482520">
    <property type="component" value="Unassembled WGS sequence"/>
</dbReference>
<comment type="caution">
    <text evidence="4">The sequence shown here is derived from an EMBL/GenBank/DDBJ whole genome shotgun (WGS) entry which is preliminary data.</text>
</comment>
<evidence type="ECO:0000313" key="5">
    <source>
        <dbReference type="Proteomes" id="UP001482520"/>
    </source>
</evidence>
<organism evidence="4 5">
    <name type="scientific">Nocardioides kribbensis</name>
    <dbReference type="NCBI Taxonomy" id="305517"/>
    <lineage>
        <taxon>Bacteria</taxon>
        <taxon>Bacillati</taxon>
        <taxon>Actinomycetota</taxon>
        <taxon>Actinomycetes</taxon>
        <taxon>Propionibacteriales</taxon>
        <taxon>Nocardioidaceae</taxon>
        <taxon>Nocardioides</taxon>
    </lineage>
</organism>
<accession>A0ABV1NYT8</accession>
<keyword evidence="2" id="KW-1133">Transmembrane helix</keyword>
<protein>
    <submittedName>
        <fullName evidence="4">DUF6542 domain-containing protein</fullName>
    </submittedName>
</protein>
<reference evidence="4 5" key="1">
    <citation type="submission" date="2024-02" db="EMBL/GenBank/DDBJ databases">
        <title>Full genome sequence of Nocardioides kribbensis.</title>
        <authorList>
            <person name="Poletto B.L."/>
            <person name="Silva G."/>
            <person name="Galante D."/>
            <person name="Campos K.R."/>
            <person name="Santos M.B.N."/>
            <person name="Sacchi C.T."/>
        </authorList>
    </citation>
    <scope>NUCLEOTIDE SEQUENCE [LARGE SCALE GENOMIC DNA]</scope>
    <source>
        <strain evidence="4 5">O4R</strain>
    </source>
</reference>
<sequence>MTSHTLWEEGRAPAHEMVALGVAVLLTASAVELLVGAAVIGWLFDLAFVALALALALLVRPRDFFTVGVLPPLLMVGVFAMLGATRPGALADPGDGVVQVVVTGLADHSLALVVGYALCLLALAARNQVRRTGAPLPGWATAWLEQRAGGPGGRGDLRRSGPGPRHPAG</sequence>
<dbReference type="Pfam" id="PF20177">
    <property type="entry name" value="DUF6542"/>
    <property type="match status" value="1"/>
</dbReference>
<keyword evidence="2" id="KW-0472">Membrane</keyword>
<keyword evidence="2" id="KW-0812">Transmembrane</keyword>
<feature type="region of interest" description="Disordered" evidence="1">
    <location>
        <begin position="147"/>
        <end position="169"/>
    </location>
</feature>
<dbReference type="EMBL" id="JBEGDP010000009">
    <property type="protein sequence ID" value="MEQ7847653.1"/>
    <property type="molecule type" value="Genomic_DNA"/>
</dbReference>
<evidence type="ECO:0000259" key="3">
    <source>
        <dbReference type="Pfam" id="PF20177"/>
    </source>
</evidence>
<evidence type="ECO:0000256" key="2">
    <source>
        <dbReference type="SAM" id="Phobius"/>
    </source>
</evidence>
<dbReference type="RefSeq" id="WP_156697677.1">
    <property type="nucleotide sequence ID" value="NZ_BAAAMM010000003.1"/>
</dbReference>
<proteinExistence type="predicted"/>
<feature type="transmembrane region" description="Helical" evidence="2">
    <location>
        <begin position="64"/>
        <end position="85"/>
    </location>
</feature>
<evidence type="ECO:0000256" key="1">
    <source>
        <dbReference type="SAM" id="MobiDB-lite"/>
    </source>
</evidence>
<gene>
    <name evidence="4" type="ORF">V6R90_10210</name>
</gene>
<evidence type="ECO:0000313" key="4">
    <source>
        <dbReference type="EMBL" id="MEQ7847653.1"/>
    </source>
</evidence>
<feature type="domain" description="DUF6542" evidence="3">
    <location>
        <begin position="12"/>
        <end position="126"/>
    </location>
</feature>
<dbReference type="InterPro" id="IPR046672">
    <property type="entry name" value="DUF6542"/>
</dbReference>
<feature type="transmembrane region" description="Helical" evidence="2">
    <location>
        <begin position="105"/>
        <end position="125"/>
    </location>
</feature>